<dbReference type="EMBL" id="CP004372">
    <property type="protein sequence ID" value="AHM02785.1"/>
    <property type="molecule type" value="Genomic_DNA"/>
</dbReference>
<dbReference type="OrthoDB" id="7744760at2"/>
<gene>
    <name evidence="1" type="ORF">roselon_00340</name>
</gene>
<protein>
    <submittedName>
        <fullName evidence="1">Uncharacterized protein</fullName>
    </submittedName>
</protein>
<proteinExistence type="predicted"/>
<reference evidence="1 2" key="1">
    <citation type="submission" date="2013-03" db="EMBL/GenBank/DDBJ databases">
        <authorList>
            <person name="Fiebig A."/>
            <person name="Goeker M."/>
            <person name="Klenk H.-P.P."/>
        </authorList>
    </citation>
    <scope>NUCLEOTIDE SEQUENCE [LARGE SCALE GENOMIC DNA]</scope>
    <source>
        <strain evidence="2">DSM 19469</strain>
    </source>
</reference>
<dbReference type="eggNOG" id="ENOG50336P6">
    <property type="taxonomic scope" value="Bacteria"/>
</dbReference>
<evidence type="ECO:0000313" key="2">
    <source>
        <dbReference type="Proteomes" id="UP000019593"/>
    </source>
</evidence>
<dbReference type="RefSeq" id="WP_025310701.1">
    <property type="nucleotide sequence ID" value="NZ_CP004372.1"/>
</dbReference>
<dbReference type="Proteomes" id="UP000019593">
    <property type="component" value="Chromosome"/>
</dbReference>
<name>W8SJU3_9RHOB</name>
<evidence type="ECO:0000313" key="1">
    <source>
        <dbReference type="EMBL" id="AHM02785.1"/>
    </source>
</evidence>
<keyword evidence="2" id="KW-1185">Reference proteome</keyword>
<accession>W8SJU3</accession>
<dbReference type="AlphaFoldDB" id="W8SJU3"/>
<dbReference type="HOGENOM" id="CLU_189986_0_0_5"/>
<organism evidence="1 2">
    <name type="scientific">Roseicyclus elongatus DSM 19469</name>
    <dbReference type="NCBI Taxonomy" id="1294273"/>
    <lineage>
        <taxon>Bacteria</taxon>
        <taxon>Pseudomonadati</taxon>
        <taxon>Pseudomonadota</taxon>
        <taxon>Alphaproteobacteria</taxon>
        <taxon>Rhodobacterales</taxon>
        <taxon>Roseobacteraceae</taxon>
        <taxon>Roseicyclus</taxon>
    </lineage>
</organism>
<dbReference type="KEGG" id="red:roselon_00340"/>
<sequence length="88" mass="9992">MGLKKLAKKVADYTARLETGKASKIKPDHVREVLEKLRRKSAALETEIARAHSAEKRARLERKLDVARVQEERAEWLLKDLGQQGDAS</sequence>